<proteinExistence type="predicted"/>
<dbReference type="EMBL" id="JH930475">
    <property type="protein sequence ID" value="EKM52774.1"/>
    <property type="molecule type" value="Genomic_DNA"/>
</dbReference>
<dbReference type="Proteomes" id="UP000008370">
    <property type="component" value="Unassembled WGS sequence"/>
</dbReference>
<accession>K5W1L1</accession>
<keyword evidence="2" id="KW-1185">Reference proteome</keyword>
<reference evidence="1 2" key="1">
    <citation type="journal article" date="2012" name="BMC Genomics">
        <title>Comparative genomics of the white-rot fungi, Phanerochaete carnosa and P. chrysosporium, to elucidate the genetic basis of the distinct wood types they colonize.</title>
        <authorList>
            <person name="Suzuki H."/>
            <person name="MacDonald J."/>
            <person name="Syed K."/>
            <person name="Salamov A."/>
            <person name="Hori C."/>
            <person name="Aerts A."/>
            <person name="Henrissat B."/>
            <person name="Wiebenga A."/>
            <person name="vanKuyk P.A."/>
            <person name="Barry K."/>
            <person name="Lindquist E."/>
            <person name="LaButti K."/>
            <person name="Lapidus A."/>
            <person name="Lucas S."/>
            <person name="Coutinho P."/>
            <person name="Gong Y."/>
            <person name="Samejima M."/>
            <person name="Mahadevan R."/>
            <person name="Abou-Zaid M."/>
            <person name="de Vries R.P."/>
            <person name="Igarashi K."/>
            <person name="Yadav J.S."/>
            <person name="Grigoriev I.V."/>
            <person name="Master E.R."/>
        </authorList>
    </citation>
    <scope>NUCLEOTIDE SEQUENCE [LARGE SCALE GENOMIC DNA]</scope>
    <source>
        <strain evidence="1 2">HHB-10118-sp</strain>
    </source>
</reference>
<dbReference type="AlphaFoldDB" id="K5W1L1"/>
<gene>
    <name evidence="1" type="ORF">PHACADRAFT_261392</name>
</gene>
<dbReference type="KEGG" id="pco:PHACADRAFT_261392"/>
<dbReference type="GeneID" id="18917976"/>
<dbReference type="RefSeq" id="XP_007399107.1">
    <property type="nucleotide sequence ID" value="XM_007399045.1"/>
</dbReference>
<organism evidence="1 2">
    <name type="scientific">Phanerochaete carnosa (strain HHB-10118-sp)</name>
    <name type="common">White-rot fungus</name>
    <name type="synonym">Peniophora carnosa</name>
    <dbReference type="NCBI Taxonomy" id="650164"/>
    <lineage>
        <taxon>Eukaryota</taxon>
        <taxon>Fungi</taxon>
        <taxon>Dikarya</taxon>
        <taxon>Basidiomycota</taxon>
        <taxon>Agaricomycotina</taxon>
        <taxon>Agaricomycetes</taxon>
        <taxon>Polyporales</taxon>
        <taxon>Phanerochaetaceae</taxon>
        <taxon>Phanerochaete</taxon>
    </lineage>
</organism>
<name>K5W1L1_PHACS</name>
<evidence type="ECO:0000313" key="1">
    <source>
        <dbReference type="EMBL" id="EKM52774.1"/>
    </source>
</evidence>
<evidence type="ECO:0000313" key="2">
    <source>
        <dbReference type="Proteomes" id="UP000008370"/>
    </source>
</evidence>
<sequence length="185" mass="20252">MHAEGKAPDRVLPLVPDEGQPYPRMRAATTLALLPSGSLRLPAMMVALALHQPVAASQGESSFKLEVRPRSLSRTSDGWWADEPNNKINFFMTVDIIDVLSLSLIPKSHLRLHPTLAAKQLLAAVFARCLCLHAMTWPAEHCFNRSERLDDGFKALRVAPSVLRSPLDFEALAAAVASPTPLDAR</sequence>
<dbReference type="InParanoid" id="K5W1L1"/>
<protein>
    <submittedName>
        <fullName evidence="1">Uncharacterized protein</fullName>
    </submittedName>
</protein>
<dbReference type="HOGENOM" id="CLU_1461822_0_0_1"/>